<name>A0A381Y4R8_9ZZZZ</name>
<dbReference type="InterPro" id="IPR018699">
    <property type="entry name" value="DUF2203"/>
</dbReference>
<evidence type="ECO:0008006" key="2">
    <source>
        <dbReference type="Google" id="ProtNLM"/>
    </source>
</evidence>
<gene>
    <name evidence="1" type="ORF">METZ01_LOCUS124933</name>
</gene>
<reference evidence="1" key="1">
    <citation type="submission" date="2018-05" db="EMBL/GenBank/DDBJ databases">
        <authorList>
            <person name="Lanie J.A."/>
            <person name="Ng W.-L."/>
            <person name="Kazmierczak K.M."/>
            <person name="Andrzejewski T.M."/>
            <person name="Davidsen T.M."/>
            <person name="Wayne K.J."/>
            <person name="Tettelin H."/>
            <person name="Glass J.I."/>
            <person name="Rusch D."/>
            <person name="Podicherti R."/>
            <person name="Tsui H.-C.T."/>
            <person name="Winkler M.E."/>
        </authorList>
    </citation>
    <scope>NUCLEOTIDE SEQUENCE</scope>
</reference>
<protein>
    <recommendedName>
        <fullName evidence="2">DUF2203 domain-containing protein</fullName>
    </recommendedName>
</protein>
<accession>A0A381Y4R8</accession>
<dbReference type="EMBL" id="UINC01017398">
    <property type="protein sequence ID" value="SVA72079.1"/>
    <property type="molecule type" value="Genomic_DNA"/>
</dbReference>
<sequence>MAGCSLRNHPVELEYMPIKNKYFSIEEANALIPKLLIDIPRIQGLMKSLVSEYPDVRKAREKAQLNGGSLQGADYVNCVLQINFLMDELATKGCILKGIEHGLVDFPSLRDGKEVYLCWKNPEQRIEYWHDILSGFAGRQRI</sequence>
<proteinExistence type="predicted"/>
<dbReference type="Pfam" id="PF09969">
    <property type="entry name" value="DUF2203"/>
    <property type="match status" value="1"/>
</dbReference>
<dbReference type="PIRSF" id="PIRSF016498">
    <property type="entry name" value="UCP016498"/>
    <property type="match status" value="1"/>
</dbReference>
<organism evidence="1">
    <name type="scientific">marine metagenome</name>
    <dbReference type="NCBI Taxonomy" id="408172"/>
    <lineage>
        <taxon>unclassified sequences</taxon>
        <taxon>metagenomes</taxon>
        <taxon>ecological metagenomes</taxon>
    </lineage>
</organism>
<evidence type="ECO:0000313" key="1">
    <source>
        <dbReference type="EMBL" id="SVA72079.1"/>
    </source>
</evidence>
<dbReference type="AlphaFoldDB" id="A0A381Y4R8"/>